<dbReference type="Pfam" id="PF00196">
    <property type="entry name" value="GerE"/>
    <property type="match status" value="1"/>
</dbReference>
<dbReference type="InterPro" id="IPR051797">
    <property type="entry name" value="TrmB-like"/>
</dbReference>
<proteinExistence type="predicted"/>
<protein>
    <submittedName>
        <fullName evidence="2">Regulatory LuxR family protein</fullName>
    </submittedName>
</protein>
<dbReference type="InterPro" id="IPR036388">
    <property type="entry name" value="WH-like_DNA-bd_sf"/>
</dbReference>
<keyword evidence="3" id="KW-1185">Reference proteome</keyword>
<organism evidence="2 3">
    <name type="scientific">Kitasatospora atroaurantiaca</name>
    <dbReference type="NCBI Taxonomy" id="285545"/>
    <lineage>
        <taxon>Bacteria</taxon>
        <taxon>Bacillati</taxon>
        <taxon>Actinomycetota</taxon>
        <taxon>Actinomycetes</taxon>
        <taxon>Kitasatosporales</taxon>
        <taxon>Streptomycetaceae</taxon>
        <taxon>Kitasatospora</taxon>
    </lineage>
</organism>
<accession>A0A561ESA5</accession>
<dbReference type="PANTHER" id="PTHR34293">
    <property type="entry name" value="HTH-TYPE TRANSCRIPTIONAL REGULATOR TRMBL2"/>
    <property type="match status" value="1"/>
</dbReference>
<dbReference type="InterPro" id="IPR016032">
    <property type="entry name" value="Sig_transdc_resp-reg_C-effctor"/>
</dbReference>
<comment type="caution">
    <text evidence="2">The sequence shown here is derived from an EMBL/GenBank/DDBJ whole genome shotgun (WGS) entry which is preliminary data.</text>
</comment>
<name>A0A561ESA5_9ACTN</name>
<evidence type="ECO:0000259" key="1">
    <source>
        <dbReference type="SMART" id="SM00421"/>
    </source>
</evidence>
<dbReference type="PANTHER" id="PTHR34293:SF1">
    <property type="entry name" value="HTH-TYPE TRANSCRIPTIONAL REGULATOR TRMBL2"/>
    <property type="match status" value="1"/>
</dbReference>
<dbReference type="SMART" id="SM00421">
    <property type="entry name" value="HTH_LUXR"/>
    <property type="match status" value="1"/>
</dbReference>
<dbReference type="Gene3D" id="1.10.10.10">
    <property type="entry name" value="Winged helix-like DNA-binding domain superfamily/Winged helix DNA-binding domain"/>
    <property type="match status" value="1"/>
</dbReference>
<dbReference type="GO" id="GO:0006355">
    <property type="term" value="P:regulation of DNA-templated transcription"/>
    <property type="evidence" value="ECO:0007669"/>
    <property type="project" value="InterPro"/>
</dbReference>
<dbReference type="AlphaFoldDB" id="A0A561ESA5"/>
<feature type="domain" description="HTH luxR-type" evidence="1">
    <location>
        <begin position="264"/>
        <end position="318"/>
    </location>
</feature>
<gene>
    <name evidence="2" type="ORF">FB465_3576</name>
</gene>
<dbReference type="GO" id="GO:0003677">
    <property type="term" value="F:DNA binding"/>
    <property type="evidence" value="ECO:0007669"/>
    <property type="project" value="InterPro"/>
</dbReference>
<dbReference type="InterPro" id="IPR000792">
    <property type="entry name" value="Tscrpt_reg_LuxR_C"/>
</dbReference>
<sequence>MAVASDVPLDEAVAPLPGEVARQLYLAILAAGGRVPISDPAVADRRTVDELLGIGLLTRTDISYCAVSPRAVSGRLATELRATATRLLVRAESLPAMLDGLTKAYDDTPRPADRSGPVELVHDRAEIQHRIARLLSDCKEEMLTAQPGPRPAHGLAIALQQDLPFLQRGGVLRTLYRPTALDEPATVAYAATVTEHGGRVRILDEPFPKMMLFDRTVAVIPAGEDRLSASFVEDRTMVDHLVSSFERDWRRADSVAWGSSEEGRSRVPERVGRLLAQGFTQRAVATRLGLSERTVAGHISRLRERYGAQTLFQLGWLMRGGRGE</sequence>
<dbReference type="Proteomes" id="UP000318416">
    <property type="component" value="Unassembled WGS sequence"/>
</dbReference>
<evidence type="ECO:0000313" key="2">
    <source>
        <dbReference type="EMBL" id="TWE18498.1"/>
    </source>
</evidence>
<evidence type="ECO:0000313" key="3">
    <source>
        <dbReference type="Proteomes" id="UP000318416"/>
    </source>
</evidence>
<dbReference type="SUPFAM" id="SSF46894">
    <property type="entry name" value="C-terminal effector domain of the bipartite response regulators"/>
    <property type="match status" value="1"/>
</dbReference>
<reference evidence="2 3" key="1">
    <citation type="submission" date="2019-06" db="EMBL/GenBank/DDBJ databases">
        <title>Sequencing the genomes of 1000 actinobacteria strains.</title>
        <authorList>
            <person name="Klenk H.-P."/>
        </authorList>
    </citation>
    <scope>NUCLEOTIDE SEQUENCE [LARGE SCALE GENOMIC DNA]</scope>
    <source>
        <strain evidence="2 3">DSM 41649</strain>
    </source>
</reference>
<dbReference type="EMBL" id="VIVR01000001">
    <property type="protein sequence ID" value="TWE18498.1"/>
    <property type="molecule type" value="Genomic_DNA"/>
</dbReference>